<keyword evidence="4" id="KW-1185">Reference proteome</keyword>
<gene>
    <name evidence="3" type="primary">tsl</name>
    <name evidence="3" type="ORF">E2C01_009487</name>
</gene>
<evidence type="ECO:0000259" key="2">
    <source>
        <dbReference type="Pfam" id="PF01823"/>
    </source>
</evidence>
<comment type="caution">
    <text evidence="3">The sequence shown here is derived from an EMBL/GenBank/DDBJ whole genome shotgun (WGS) entry which is preliminary data.</text>
</comment>
<dbReference type="Proteomes" id="UP000324222">
    <property type="component" value="Unassembled WGS sequence"/>
</dbReference>
<feature type="compositionally biased region" description="Polar residues" evidence="1">
    <location>
        <begin position="1"/>
        <end position="11"/>
    </location>
</feature>
<protein>
    <submittedName>
        <fullName evidence="3">Torso-like protein</fullName>
    </submittedName>
</protein>
<dbReference type="AlphaFoldDB" id="A0A5B7D5X5"/>
<dbReference type="Pfam" id="PF01823">
    <property type="entry name" value="MACPF"/>
    <property type="match status" value="1"/>
</dbReference>
<reference evidence="3 4" key="1">
    <citation type="submission" date="2019-05" db="EMBL/GenBank/DDBJ databases">
        <title>Another draft genome of Portunus trituberculatus and its Hox gene families provides insights of decapod evolution.</title>
        <authorList>
            <person name="Jeong J.-H."/>
            <person name="Song I."/>
            <person name="Kim S."/>
            <person name="Choi T."/>
            <person name="Kim D."/>
            <person name="Ryu S."/>
            <person name="Kim W."/>
        </authorList>
    </citation>
    <scope>NUCLEOTIDE SEQUENCE [LARGE SCALE GENOMIC DNA]</scope>
    <source>
        <tissue evidence="3">Muscle</tissue>
    </source>
</reference>
<dbReference type="InterPro" id="IPR020864">
    <property type="entry name" value="MACPF"/>
</dbReference>
<proteinExistence type="predicted"/>
<accession>A0A5B7D5X5</accession>
<name>A0A5B7D5X5_PORTR</name>
<evidence type="ECO:0000313" key="4">
    <source>
        <dbReference type="Proteomes" id="UP000324222"/>
    </source>
</evidence>
<feature type="region of interest" description="Disordered" evidence="1">
    <location>
        <begin position="1"/>
        <end position="26"/>
    </location>
</feature>
<organism evidence="3 4">
    <name type="scientific">Portunus trituberculatus</name>
    <name type="common">Swimming crab</name>
    <name type="synonym">Neptunus trituberculatus</name>
    <dbReference type="NCBI Taxonomy" id="210409"/>
    <lineage>
        <taxon>Eukaryota</taxon>
        <taxon>Metazoa</taxon>
        <taxon>Ecdysozoa</taxon>
        <taxon>Arthropoda</taxon>
        <taxon>Crustacea</taxon>
        <taxon>Multicrustacea</taxon>
        <taxon>Malacostraca</taxon>
        <taxon>Eumalacostraca</taxon>
        <taxon>Eucarida</taxon>
        <taxon>Decapoda</taxon>
        <taxon>Pleocyemata</taxon>
        <taxon>Brachyura</taxon>
        <taxon>Eubrachyura</taxon>
        <taxon>Portunoidea</taxon>
        <taxon>Portunidae</taxon>
        <taxon>Portuninae</taxon>
        <taxon>Portunus</taxon>
    </lineage>
</organism>
<dbReference type="OrthoDB" id="10060229at2759"/>
<evidence type="ECO:0000313" key="3">
    <source>
        <dbReference type="EMBL" id="MPC16658.1"/>
    </source>
</evidence>
<dbReference type="EMBL" id="VSRR010000524">
    <property type="protein sequence ID" value="MPC16658.1"/>
    <property type="molecule type" value="Genomic_DNA"/>
</dbReference>
<feature type="domain" description="MACPF" evidence="2">
    <location>
        <begin position="250"/>
        <end position="304"/>
    </location>
</feature>
<sequence>MISTPMSQFTTRAAAPAPPHSSTRNVSACPQTLGVCVFAWHRQHVICGLRRNGGKINSLQVAKQTATDMGGAGAWAALVVAVCVMCSEGEGGVAPSTAELYENELGSNDYLKVGRSLNLLPRFGFLSLSIKVFPEKDSNYWLFRERTVEVFRKNSYWAVKNHGQPSSSTQSPRRPYDPHFVVDFCDNVQDLLTAYFDNFYIEGVPEPHRIFTSSISVQATAKHLGIHPTYLRSMYSFVLVRLLRRNSRATLDGQLALTSSFKSATSRIRVGSTESVNQFLDQYGTHVITEYEVGDVLYQVYVFGNRTYWDFKNNFAMSTTEDDLIRMERYFSPSHALYVGNVKLASGNPHFEEAVQHRLLEVTHFRLYNSIFQIFKIPDLEERLEQLDGQVVIGLKLEKITKIVPKSPERHWLGEILDNTLSLFYVTM</sequence>
<evidence type="ECO:0000256" key="1">
    <source>
        <dbReference type="SAM" id="MobiDB-lite"/>
    </source>
</evidence>